<keyword evidence="5 7" id="KW-0408">Iron</keyword>
<dbReference type="GO" id="GO:0020037">
    <property type="term" value="F:heme binding"/>
    <property type="evidence" value="ECO:0007669"/>
    <property type="project" value="InterPro"/>
</dbReference>
<dbReference type="PANTHER" id="PTHR46696">
    <property type="entry name" value="P450, PUTATIVE (EUROFUNG)-RELATED"/>
    <property type="match status" value="1"/>
</dbReference>
<keyword evidence="9" id="KW-1185">Reference proteome</keyword>
<evidence type="ECO:0000256" key="6">
    <source>
        <dbReference type="ARBA" id="ARBA00023033"/>
    </source>
</evidence>
<organism evidence="8 9">
    <name type="scientific">Streptosporangium subroseum</name>
    <dbReference type="NCBI Taxonomy" id="106412"/>
    <lineage>
        <taxon>Bacteria</taxon>
        <taxon>Bacillati</taxon>
        <taxon>Actinomycetota</taxon>
        <taxon>Actinomycetes</taxon>
        <taxon>Streptosporangiales</taxon>
        <taxon>Streptosporangiaceae</taxon>
        <taxon>Streptosporangium</taxon>
    </lineage>
</organism>
<dbReference type="SUPFAM" id="SSF48264">
    <property type="entry name" value="Cytochrome P450"/>
    <property type="match status" value="1"/>
</dbReference>
<name>A0A239CX00_9ACTN</name>
<keyword evidence="6 7" id="KW-0503">Monooxygenase</keyword>
<dbReference type="InterPro" id="IPR036396">
    <property type="entry name" value="Cyt_P450_sf"/>
</dbReference>
<dbReference type="InterPro" id="IPR001128">
    <property type="entry name" value="Cyt_P450"/>
</dbReference>
<evidence type="ECO:0000256" key="7">
    <source>
        <dbReference type="RuleBase" id="RU000461"/>
    </source>
</evidence>
<protein>
    <submittedName>
        <fullName evidence="8">Pentalenic acid synthase</fullName>
    </submittedName>
</protein>
<evidence type="ECO:0000256" key="5">
    <source>
        <dbReference type="ARBA" id="ARBA00023004"/>
    </source>
</evidence>
<dbReference type="PROSITE" id="PS00086">
    <property type="entry name" value="CYTOCHROME_P450"/>
    <property type="match status" value="1"/>
</dbReference>
<dbReference type="EMBL" id="FZOD01000006">
    <property type="protein sequence ID" value="SNS24064.1"/>
    <property type="molecule type" value="Genomic_DNA"/>
</dbReference>
<reference evidence="8 9" key="1">
    <citation type="submission" date="2017-06" db="EMBL/GenBank/DDBJ databases">
        <authorList>
            <person name="Kim H.J."/>
            <person name="Triplett B.A."/>
        </authorList>
    </citation>
    <scope>NUCLEOTIDE SEQUENCE [LARGE SCALE GENOMIC DNA]</scope>
    <source>
        <strain evidence="8 9">CGMCC 4.2132</strain>
    </source>
</reference>
<evidence type="ECO:0000256" key="3">
    <source>
        <dbReference type="ARBA" id="ARBA00022723"/>
    </source>
</evidence>
<dbReference type="Gene3D" id="1.10.630.10">
    <property type="entry name" value="Cytochrome P450"/>
    <property type="match status" value="1"/>
</dbReference>
<dbReference type="PANTHER" id="PTHR46696:SF1">
    <property type="entry name" value="CYTOCHROME P450 YJIB-RELATED"/>
    <property type="match status" value="1"/>
</dbReference>
<evidence type="ECO:0000256" key="4">
    <source>
        <dbReference type="ARBA" id="ARBA00023002"/>
    </source>
</evidence>
<gene>
    <name evidence="8" type="ORF">SAMN05216276_1006106</name>
</gene>
<accession>A0A239CX00</accession>
<dbReference type="CDD" id="cd11030">
    <property type="entry name" value="CYP105-like"/>
    <property type="match status" value="1"/>
</dbReference>
<keyword evidence="4 7" id="KW-0560">Oxidoreductase</keyword>
<evidence type="ECO:0000313" key="9">
    <source>
        <dbReference type="Proteomes" id="UP000198282"/>
    </source>
</evidence>
<dbReference type="Pfam" id="PF00067">
    <property type="entry name" value="p450"/>
    <property type="match status" value="1"/>
</dbReference>
<proteinExistence type="inferred from homology"/>
<dbReference type="InterPro" id="IPR017972">
    <property type="entry name" value="Cyt_P450_CS"/>
</dbReference>
<keyword evidence="3 7" id="KW-0479">Metal-binding</keyword>
<dbReference type="Proteomes" id="UP000198282">
    <property type="component" value="Unassembled WGS sequence"/>
</dbReference>
<dbReference type="AlphaFoldDB" id="A0A239CX00"/>
<dbReference type="PRINTS" id="PR00359">
    <property type="entry name" value="BP450"/>
</dbReference>
<dbReference type="RefSeq" id="WP_245878213.1">
    <property type="nucleotide sequence ID" value="NZ_FZOD01000006.1"/>
</dbReference>
<dbReference type="GO" id="GO:0016705">
    <property type="term" value="F:oxidoreductase activity, acting on paired donors, with incorporation or reduction of molecular oxygen"/>
    <property type="evidence" value="ECO:0007669"/>
    <property type="project" value="InterPro"/>
</dbReference>
<dbReference type="FunFam" id="1.10.630.10:FF:000018">
    <property type="entry name" value="Cytochrome P450 monooxygenase"/>
    <property type="match status" value="1"/>
</dbReference>
<comment type="similarity">
    <text evidence="1 7">Belongs to the cytochrome P450 family.</text>
</comment>
<evidence type="ECO:0000256" key="2">
    <source>
        <dbReference type="ARBA" id="ARBA00022617"/>
    </source>
</evidence>
<dbReference type="GO" id="GO:0005506">
    <property type="term" value="F:iron ion binding"/>
    <property type="evidence" value="ECO:0007669"/>
    <property type="project" value="InterPro"/>
</dbReference>
<evidence type="ECO:0000256" key="1">
    <source>
        <dbReference type="ARBA" id="ARBA00010617"/>
    </source>
</evidence>
<keyword evidence="2 7" id="KW-0349">Heme</keyword>
<sequence length="412" mass="45374">MTTPIPTEDKRLFAYPQDRSCPWQPSSGYRELGERGPLHRVRLWDGKSIWMVTGHAQARRLLADPRMSADRSRDDFPAVLPRLDAPIFKPIAIIGFDPPVHDIHRRMLAPDFSLKQVRALRGSVEELTGKLVDDMLRKGPPAELIEDYALPIPSMVISELLGVPYDDHAFFEAKTVGLLQAKSAQDAEAAGRALWDYLDELITAKEREPGGEGVLSRLVGRVDEDGDLTREDLLRIALALLLGGHDTTSQMIALGVVTLLEHPHQLAALRADPGVLPAAVDELLRMVSVTDVSGVRVATEDIEIDGYVIRAGEGVLVSSSMTNRDPEVFPDPYRFDVHRAGGRNAASGRHHLTFGFGIHQCLGQNLARMELEVAFAVLFDRIPDLRLAVPLDGLPTRSGGTMQGVHTLPVEW</sequence>
<dbReference type="GO" id="GO:0004497">
    <property type="term" value="F:monooxygenase activity"/>
    <property type="evidence" value="ECO:0007669"/>
    <property type="project" value="UniProtKB-KW"/>
</dbReference>
<evidence type="ECO:0000313" key="8">
    <source>
        <dbReference type="EMBL" id="SNS24064.1"/>
    </source>
</evidence>
<dbReference type="PRINTS" id="PR00385">
    <property type="entry name" value="P450"/>
</dbReference>
<dbReference type="InterPro" id="IPR002397">
    <property type="entry name" value="Cyt_P450_B"/>
</dbReference>